<gene>
    <name evidence="1" type="ORF">RCL2_000877300</name>
</gene>
<dbReference type="GO" id="GO:0005634">
    <property type="term" value="C:nucleus"/>
    <property type="evidence" value="ECO:0007669"/>
    <property type="project" value="InterPro"/>
</dbReference>
<dbReference type="PANTHER" id="PTHR32344:SF1">
    <property type="entry name" value="U1-TYPE DOMAIN-CONTAINING PROTEIN"/>
    <property type="match status" value="1"/>
</dbReference>
<accession>A0A8H3QJE8</accession>
<evidence type="ECO:0000313" key="2">
    <source>
        <dbReference type="Proteomes" id="UP000615446"/>
    </source>
</evidence>
<organism evidence="1 2">
    <name type="scientific">Rhizophagus clarus</name>
    <dbReference type="NCBI Taxonomy" id="94130"/>
    <lineage>
        <taxon>Eukaryota</taxon>
        <taxon>Fungi</taxon>
        <taxon>Fungi incertae sedis</taxon>
        <taxon>Mucoromycota</taxon>
        <taxon>Glomeromycotina</taxon>
        <taxon>Glomeromycetes</taxon>
        <taxon>Glomerales</taxon>
        <taxon>Glomeraceae</taxon>
        <taxon>Rhizophagus</taxon>
    </lineage>
</organism>
<dbReference type="InterPro" id="IPR033375">
    <property type="entry name" value="Cggbp1"/>
</dbReference>
<dbReference type="EMBL" id="BLAL01000057">
    <property type="protein sequence ID" value="GES81531.1"/>
    <property type="molecule type" value="Genomic_DNA"/>
</dbReference>
<dbReference type="GO" id="GO:0006357">
    <property type="term" value="P:regulation of transcription by RNA polymerase II"/>
    <property type="evidence" value="ECO:0007669"/>
    <property type="project" value="InterPro"/>
</dbReference>
<dbReference type="Proteomes" id="UP000615446">
    <property type="component" value="Unassembled WGS sequence"/>
</dbReference>
<dbReference type="GO" id="GO:0003690">
    <property type="term" value="F:double-stranded DNA binding"/>
    <property type="evidence" value="ECO:0007669"/>
    <property type="project" value="InterPro"/>
</dbReference>
<sequence>MTFSKRIKTNKANAVTIYTRVNEYPDVFHVENGLLFCNYCDLIIYEDNQSKKNQKTLETTLFATDSKRKVIKELIKAFASTNIPIEKINHLLPFFKKYFNEGGAIPQAPILRQLYLPSVFKNHAKTLLSIINSKPVWMSLSVIPQLIHVSCPAHILNLIGREYEKESQNEMIKTIHTTLQNLQDVGVITIYIYFILIYAKEFVQDFDFFQQQNKSVFSFVEGRLQQLTSFIKSNTTAPYFSPEIENIICQHLFNPDDFYPIFYQAF</sequence>
<reference evidence="1" key="1">
    <citation type="submission" date="2019-10" db="EMBL/GenBank/DDBJ databases">
        <title>Conservation and host-specific expression of non-tandemly repeated heterogenous ribosome RNA gene in arbuscular mycorrhizal fungi.</title>
        <authorList>
            <person name="Maeda T."/>
            <person name="Kobayashi Y."/>
            <person name="Nakagawa T."/>
            <person name="Ezawa T."/>
            <person name="Yamaguchi K."/>
            <person name="Bino T."/>
            <person name="Nishimoto Y."/>
            <person name="Shigenobu S."/>
            <person name="Kawaguchi M."/>
        </authorList>
    </citation>
    <scope>NUCLEOTIDE SEQUENCE</scope>
    <source>
        <strain evidence="1">HR1</strain>
    </source>
</reference>
<comment type="caution">
    <text evidence="1">The sequence shown here is derived from an EMBL/GenBank/DDBJ whole genome shotgun (WGS) entry which is preliminary data.</text>
</comment>
<name>A0A8H3QJE8_9GLOM</name>
<evidence type="ECO:0000313" key="1">
    <source>
        <dbReference type="EMBL" id="GES81531.1"/>
    </source>
</evidence>
<dbReference type="OrthoDB" id="2405594at2759"/>
<proteinExistence type="predicted"/>
<dbReference type="AlphaFoldDB" id="A0A8H3QJE8"/>
<dbReference type="PANTHER" id="PTHR32344">
    <property type="entry name" value="U1-TYPE DOMAIN-CONTAINING PROTEIN"/>
    <property type="match status" value="1"/>
</dbReference>
<protein>
    <submittedName>
        <fullName evidence="1">CGG triplet repeat-binding protein 1</fullName>
    </submittedName>
</protein>